<feature type="compositionally biased region" description="Pro residues" evidence="1">
    <location>
        <begin position="260"/>
        <end position="270"/>
    </location>
</feature>
<feature type="compositionally biased region" description="Low complexity" evidence="1">
    <location>
        <begin position="271"/>
        <end position="284"/>
    </location>
</feature>
<keyword evidence="3" id="KW-1185">Reference proteome</keyword>
<accession>A0A4U0XA34</accession>
<gene>
    <name evidence="2" type="ORF">B0A55_06423</name>
</gene>
<feature type="compositionally biased region" description="Basic and acidic residues" evidence="1">
    <location>
        <begin position="433"/>
        <end position="449"/>
    </location>
</feature>
<dbReference type="AlphaFoldDB" id="A0A4U0XA34"/>
<feature type="region of interest" description="Disordered" evidence="1">
    <location>
        <begin position="388"/>
        <end position="485"/>
    </location>
</feature>
<dbReference type="Proteomes" id="UP000309340">
    <property type="component" value="Unassembled WGS sequence"/>
</dbReference>
<dbReference type="EMBL" id="NAJQ01000305">
    <property type="protein sequence ID" value="TKA72526.1"/>
    <property type="molecule type" value="Genomic_DNA"/>
</dbReference>
<feature type="region of interest" description="Disordered" evidence="1">
    <location>
        <begin position="260"/>
        <end position="325"/>
    </location>
</feature>
<feature type="region of interest" description="Disordered" evidence="1">
    <location>
        <begin position="1"/>
        <end position="50"/>
    </location>
</feature>
<protein>
    <submittedName>
        <fullName evidence="2">Uncharacterized protein</fullName>
    </submittedName>
</protein>
<evidence type="ECO:0000256" key="1">
    <source>
        <dbReference type="SAM" id="MobiDB-lite"/>
    </source>
</evidence>
<comment type="caution">
    <text evidence="2">The sequence shown here is derived from an EMBL/GenBank/DDBJ whole genome shotgun (WGS) entry which is preliminary data.</text>
</comment>
<name>A0A4U0XA34_9PEZI</name>
<evidence type="ECO:0000313" key="3">
    <source>
        <dbReference type="Proteomes" id="UP000309340"/>
    </source>
</evidence>
<evidence type="ECO:0000313" key="2">
    <source>
        <dbReference type="EMBL" id="TKA72526.1"/>
    </source>
</evidence>
<reference evidence="2 3" key="1">
    <citation type="submission" date="2017-03" db="EMBL/GenBank/DDBJ databases">
        <title>Genomes of endolithic fungi from Antarctica.</title>
        <authorList>
            <person name="Coleine C."/>
            <person name="Masonjones S."/>
            <person name="Stajich J.E."/>
        </authorList>
    </citation>
    <scope>NUCLEOTIDE SEQUENCE [LARGE SCALE GENOMIC DNA]</scope>
    <source>
        <strain evidence="2 3">CCFEE 5184</strain>
    </source>
</reference>
<dbReference type="OrthoDB" id="3887326at2759"/>
<proteinExistence type="predicted"/>
<sequence>MSTPLAVRETQLGSSHLPPSHYHHHHHHQHEQPCAPHLAPPPDAYDTNPQIAPHFTATPALTRLAFDHAYSIEAAEIRRECSALCRQHNLMRRQHYGLYHAGKREELEDVHRERTVVMVIELGALDIRRGKWRELDTEAREILRCWRLSGRLGVCLRFYRARVPEVGSSSRVQDYAPEERETFYEAYPEFPALSRSLARVHPPRAVPPRVQHDYGSDVGFGIGETWLIPTTAYSSDSETETDIDDLPELEPARVPIVPAPVAPWDLPPLHPSTSPTRRSSPRRPQLIPDTGSDTDDYDEPRTPQPEPGLLPEPAIHVLPDPSTPIPPWDVVPTVAPITPRRPRPQPSGPAHVISLDSPWVAPWGRYSSAEAGSAARSASSPAVAAGAARRGSGDFVPPADEVSWLPGLTSVTGRMPRDHRGRVDSATVDGEADAERHAEAVRGRNRWDAEGGPEATGGTAASGSVAAGTAAAPAPARARRAARAPRNMREAFERLTVALDEQEVRERNSGVWARCRKPGLPPAAVQRV</sequence>
<feature type="compositionally biased region" description="Low complexity" evidence="1">
    <location>
        <begin position="450"/>
        <end position="476"/>
    </location>
</feature>
<organism evidence="2 3">
    <name type="scientific">Friedmanniomyces simplex</name>
    <dbReference type="NCBI Taxonomy" id="329884"/>
    <lineage>
        <taxon>Eukaryota</taxon>
        <taxon>Fungi</taxon>
        <taxon>Dikarya</taxon>
        <taxon>Ascomycota</taxon>
        <taxon>Pezizomycotina</taxon>
        <taxon>Dothideomycetes</taxon>
        <taxon>Dothideomycetidae</taxon>
        <taxon>Mycosphaerellales</taxon>
        <taxon>Teratosphaeriaceae</taxon>
        <taxon>Friedmanniomyces</taxon>
    </lineage>
</organism>